<dbReference type="RefSeq" id="WP_074652580.1">
    <property type="nucleotide sequence ID" value="NZ_FNSD01000001.1"/>
</dbReference>
<dbReference type="Pfam" id="PF12849">
    <property type="entry name" value="PBP_like_2"/>
    <property type="match status" value="1"/>
</dbReference>
<proteinExistence type="predicted"/>
<gene>
    <name evidence="4" type="ORF">SAMN05443244_0958</name>
</gene>
<dbReference type="OrthoDB" id="106523at2"/>
<evidence type="ECO:0000313" key="4">
    <source>
        <dbReference type="EMBL" id="SEB52499.1"/>
    </source>
</evidence>
<keyword evidence="1 2" id="KW-0732">Signal</keyword>
<dbReference type="SUPFAM" id="SSF53850">
    <property type="entry name" value="Periplasmic binding protein-like II"/>
    <property type="match status" value="1"/>
</dbReference>
<evidence type="ECO:0000313" key="5">
    <source>
        <dbReference type="Proteomes" id="UP000182409"/>
    </source>
</evidence>
<dbReference type="InterPro" id="IPR050811">
    <property type="entry name" value="Phosphate_ABC_transporter"/>
</dbReference>
<evidence type="ECO:0000256" key="2">
    <source>
        <dbReference type="SAM" id="SignalP"/>
    </source>
</evidence>
<dbReference type="PANTHER" id="PTHR30570">
    <property type="entry name" value="PERIPLASMIC PHOSPHATE BINDING COMPONENT OF PHOSPHATE ABC TRANSPORTER"/>
    <property type="match status" value="1"/>
</dbReference>
<protein>
    <submittedName>
        <fullName evidence="4">Phosphate ABC transporter substrate-binding protein, PhoT family</fullName>
    </submittedName>
</protein>
<feature type="domain" description="PBP" evidence="3">
    <location>
        <begin position="42"/>
        <end position="310"/>
    </location>
</feature>
<dbReference type="EMBL" id="FNSD01000001">
    <property type="protein sequence ID" value="SEB52499.1"/>
    <property type="molecule type" value="Genomic_DNA"/>
</dbReference>
<evidence type="ECO:0000259" key="3">
    <source>
        <dbReference type="Pfam" id="PF12849"/>
    </source>
</evidence>
<feature type="chain" id="PRO_5010231006" evidence="2">
    <location>
        <begin position="21"/>
        <end position="342"/>
    </location>
</feature>
<dbReference type="Gene3D" id="3.40.190.10">
    <property type="entry name" value="Periplasmic binding protein-like II"/>
    <property type="match status" value="2"/>
</dbReference>
<dbReference type="PANTHER" id="PTHR30570:SF6">
    <property type="entry name" value="PHOSPHATE-BINDING PROTEIN PSTS"/>
    <property type="match status" value="1"/>
</dbReference>
<sequence length="342" mass="37260">MFRSLFRVLAVCGLSSVAVAQSGIPAYTPTPVTVPNTASYLTRDGKIQIVGNDGWEDMMAKFDALFIQTHPGFKRELLPVMKGSSVAIPALQTGVSAMAPMARAMWEDDRFAFNRLRGYDPVDIHIGYAAFGPRDGRKSPPGIYVNAKNPIGGLTIEQVRQILTEGAKGGSITRWSQLGLKGPWAKRAIHIYGLDEGSGGTLAFRSQFLEDRTFARTYEALPKAADIGEAIADDPYGIALMGFFDASKLPSVRPLPVATTPGTPFLLPTYENVSNENVAFPAYLHVYIDREPGKPLDPFVKEYIRMLLSESGQAIIASQRDTDEGYVPLSPDKIGTELSKLD</sequence>
<name>A0A1H4K1R7_9BACT</name>
<dbReference type="Proteomes" id="UP000182409">
    <property type="component" value="Unassembled WGS sequence"/>
</dbReference>
<dbReference type="AlphaFoldDB" id="A0A1H4K1R7"/>
<organism evidence="4 5">
    <name type="scientific">Terriglobus roseus</name>
    <dbReference type="NCBI Taxonomy" id="392734"/>
    <lineage>
        <taxon>Bacteria</taxon>
        <taxon>Pseudomonadati</taxon>
        <taxon>Acidobacteriota</taxon>
        <taxon>Terriglobia</taxon>
        <taxon>Terriglobales</taxon>
        <taxon>Acidobacteriaceae</taxon>
        <taxon>Terriglobus</taxon>
    </lineage>
</organism>
<accession>A0A1H4K1R7</accession>
<evidence type="ECO:0000256" key="1">
    <source>
        <dbReference type="ARBA" id="ARBA00022729"/>
    </source>
</evidence>
<dbReference type="InterPro" id="IPR024370">
    <property type="entry name" value="PBP_domain"/>
</dbReference>
<feature type="signal peptide" evidence="2">
    <location>
        <begin position="1"/>
        <end position="20"/>
    </location>
</feature>
<reference evidence="4 5" key="1">
    <citation type="submission" date="2016-10" db="EMBL/GenBank/DDBJ databases">
        <authorList>
            <person name="de Groot N.N."/>
        </authorList>
    </citation>
    <scope>NUCLEOTIDE SEQUENCE [LARGE SCALE GENOMIC DNA]</scope>
    <source>
        <strain evidence="4 5">AB35.6</strain>
    </source>
</reference>